<gene>
    <name evidence="1" type="ORF">GCM10010517_36590</name>
</gene>
<evidence type="ECO:0000313" key="2">
    <source>
        <dbReference type="Proteomes" id="UP001500831"/>
    </source>
</evidence>
<evidence type="ECO:0000313" key="1">
    <source>
        <dbReference type="EMBL" id="GAA2875649.1"/>
    </source>
</evidence>
<dbReference type="Proteomes" id="UP001500831">
    <property type="component" value="Unassembled WGS sequence"/>
</dbReference>
<organism evidence="1 2">
    <name type="scientific">Streptosporangium fragile</name>
    <dbReference type="NCBI Taxonomy" id="46186"/>
    <lineage>
        <taxon>Bacteria</taxon>
        <taxon>Bacillati</taxon>
        <taxon>Actinomycetota</taxon>
        <taxon>Actinomycetes</taxon>
        <taxon>Streptosporangiales</taxon>
        <taxon>Streptosporangiaceae</taxon>
        <taxon>Streptosporangium</taxon>
    </lineage>
</organism>
<keyword evidence="2" id="KW-1185">Reference proteome</keyword>
<reference evidence="2" key="1">
    <citation type="journal article" date="2019" name="Int. J. Syst. Evol. Microbiol.">
        <title>The Global Catalogue of Microorganisms (GCM) 10K type strain sequencing project: providing services to taxonomists for standard genome sequencing and annotation.</title>
        <authorList>
            <consortium name="The Broad Institute Genomics Platform"/>
            <consortium name="The Broad Institute Genome Sequencing Center for Infectious Disease"/>
            <person name="Wu L."/>
            <person name="Ma J."/>
        </authorList>
    </citation>
    <scope>NUCLEOTIDE SEQUENCE [LARGE SCALE GENOMIC DNA]</scope>
    <source>
        <strain evidence="2">JCM 6242</strain>
    </source>
</reference>
<sequence length="132" mass="14631">MTYVDGPSLLISARVAAKWNRLLSAPRAVLILDYEDDPEEVAARAELRKLAKTWAAQVTASRRNDETPDDGLGAWSDHEWIDTAQAADLLGVSRRRVQQLAAGGMGRRDARGWWLLAMARVLAHLDEHGRCA</sequence>
<protein>
    <recommendedName>
        <fullName evidence="3">Helix-turn-helix domain-containing protein</fullName>
    </recommendedName>
</protein>
<proteinExistence type="predicted"/>
<name>A0ABP6IEG5_9ACTN</name>
<evidence type="ECO:0008006" key="3">
    <source>
        <dbReference type="Google" id="ProtNLM"/>
    </source>
</evidence>
<dbReference type="EMBL" id="BAAAVI010000024">
    <property type="protein sequence ID" value="GAA2875649.1"/>
    <property type="molecule type" value="Genomic_DNA"/>
</dbReference>
<comment type="caution">
    <text evidence="1">The sequence shown here is derived from an EMBL/GenBank/DDBJ whole genome shotgun (WGS) entry which is preliminary data.</text>
</comment>
<accession>A0ABP6IEG5</accession>
<dbReference type="RefSeq" id="WP_344972831.1">
    <property type="nucleotide sequence ID" value="NZ_BAAAVI010000024.1"/>
</dbReference>